<dbReference type="Proteomes" id="UP000038009">
    <property type="component" value="Unassembled WGS sequence"/>
</dbReference>
<evidence type="ECO:0000259" key="2">
    <source>
        <dbReference type="PROSITE" id="PS50829"/>
    </source>
</evidence>
<organism evidence="3 4">
    <name type="scientific">Leptomonas seymouri</name>
    <dbReference type="NCBI Taxonomy" id="5684"/>
    <lineage>
        <taxon>Eukaryota</taxon>
        <taxon>Discoba</taxon>
        <taxon>Euglenozoa</taxon>
        <taxon>Kinetoplastea</taxon>
        <taxon>Metakinetoplastina</taxon>
        <taxon>Trypanosomatida</taxon>
        <taxon>Trypanosomatidae</taxon>
        <taxon>Leishmaniinae</taxon>
        <taxon>Leptomonas</taxon>
    </lineage>
</organism>
<dbReference type="AlphaFoldDB" id="A0A0N1I8D7"/>
<keyword evidence="4" id="KW-1185">Reference proteome</keyword>
<accession>A0A0N1I8D7</accession>
<dbReference type="PROSITE" id="PS50829">
    <property type="entry name" value="GYF"/>
    <property type="match status" value="1"/>
</dbReference>
<feature type="compositionally biased region" description="Low complexity" evidence="1">
    <location>
        <begin position="1"/>
        <end position="38"/>
    </location>
</feature>
<sequence>MKRARSSSVDSDATPASAASDSLEPARSPSSSSSSSSSALVEEDEPSAVPLLSILVPVLSLLREDEMFAGALKRLAKERPDQLDQLTELHSMAMAQYELVLMNMTREAILLKALAEARCAGAILPHAWMLRWTARLAVSHGPFTDDAIQKWGREGFFSKKKAELRDINAANAAWVPALAILEGL</sequence>
<dbReference type="VEuPathDB" id="TriTrypDB:Lsey_0072_0350"/>
<dbReference type="OrthoDB" id="265028at2759"/>
<reference evidence="3 4" key="1">
    <citation type="journal article" date="2015" name="PLoS Pathog.">
        <title>Leptomonas seymouri: Adaptations to the Dixenous Life Cycle Analyzed by Genome Sequencing, Transcriptome Profiling and Co-infection with Leishmania donovani.</title>
        <authorList>
            <person name="Kraeva N."/>
            <person name="Butenko A."/>
            <person name="Hlavacova J."/>
            <person name="Kostygov A."/>
            <person name="Myskova J."/>
            <person name="Grybchuk D."/>
            <person name="Lestinova T."/>
            <person name="Votypka J."/>
            <person name="Volf P."/>
            <person name="Opperdoes F."/>
            <person name="Flegontov P."/>
            <person name="Lukes J."/>
            <person name="Yurchenko V."/>
        </authorList>
    </citation>
    <scope>NUCLEOTIDE SEQUENCE [LARGE SCALE GENOMIC DNA]</scope>
    <source>
        <strain evidence="3 4">ATCC 30220</strain>
    </source>
</reference>
<dbReference type="EMBL" id="LJSK01000072">
    <property type="protein sequence ID" value="KPI87858.1"/>
    <property type="molecule type" value="Genomic_DNA"/>
</dbReference>
<gene>
    <name evidence="3" type="ORF">ABL78_3085</name>
</gene>
<dbReference type="InterPro" id="IPR003169">
    <property type="entry name" value="GYF"/>
</dbReference>
<proteinExistence type="predicted"/>
<evidence type="ECO:0000256" key="1">
    <source>
        <dbReference type="SAM" id="MobiDB-lite"/>
    </source>
</evidence>
<feature type="domain" description="GYF" evidence="2">
    <location>
        <begin position="125"/>
        <end position="179"/>
    </location>
</feature>
<evidence type="ECO:0000313" key="4">
    <source>
        <dbReference type="Proteomes" id="UP000038009"/>
    </source>
</evidence>
<protein>
    <recommendedName>
        <fullName evidence="2">GYF domain-containing protein</fullName>
    </recommendedName>
</protein>
<evidence type="ECO:0000313" key="3">
    <source>
        <dbReference type="EMBL" id="KPI87858.1"/>
    </source>
</evidence>
<dbReference type="OMA" id="MMRMTRE"/>
<dbReference type="InterPro" id="IPR035445">
    <property type="entry name" value="GYF-like_dom_sf"/>
</dbReference>
<feature type="region of interest" description="Disordered" evidence="1">
    <location>
        <begin position="1"/>
        <end position="42"/>
    </location>
</feature>
<name>A0A0N1I8D7_LEPSE</name>
<comment type="caution">
    <text evidence="3">The sequence shown here is derived from an EMBL/GenBank/DDBJ whole genome shotgun (WGS) entry which is preliminary data.</text>
</comment>
<dbReference type="Gene3D" id="3.30.1490.40">
    <property type="match status" value="1"/>
</dbReference>